<sequence length="96" mass="10921">MQERNNLAESVVSARFAITKFRTGYDLNEVDDFLDTVVRQLREEPHVDAIVNTISAATFRQTKWRDGYTIEQVDGFLAELAGTLRARQDPDPGYSI</sequence>
<name>A0ABX6JZJ0_9MICO</name>
<evidence type="ECO:0000313" key="2">
    <source>
        <dbReference type="Proteomes" id="UP000503441"/>
    </source>
</evidence>
<proteinExistence type="predicted"/>
<keyword evidence="2" id="KW-1185">Reference proteome</keyword>
<dbReference type="EMBL" id="CP049933">
    <property type="protein sequence ID" value="QIM19738.1"/>
    <property type="molecule type" value="Genomic_DNA"/>
</dbReference>
<dbReference type="Gene3D" id="6.10.250.660">
    <property type="match status" value="1"/>
</dbReference>
<dbReference type="Proteomes" id="UP000503441">
    <property type="component" value="Chromosome"/>
</dbReference>
<accession>A0ABX6JZJ0</accession>
<organism evidence="1 2">
    <name type="scientific">Leucobacter coleopterorum</name>
    <dbReference type="NCBI Taxonomy" id="2714933"/>
    <lineage>
        <taxon>Bacteria</taxon>
        <taxon>Bacillati</taxon>
        <taxon>Actinomycetota</taxon>
        <taxon>Actinomycetes</taxon>
        <taxon>Micrococcales</taxon>
        <taxon>Microbacteriaceae</taxon>
        <taxon>Leucobacter</taxon>
    </lineage>
</organism>
<evidence type="ECO:0000313" key="1">
    <source>
        <dbReference type="EMBL" id="QIM19738.1"/>
    </source>
</evidence>
<dbReference type="NCBIfam" id="TIGR03544">
    <property type="entry name" value="DivI1A_domain"/>
    <property type="match status" value="1"/>
</dbReference>
<gene>
    <name evidence="1" type="ORF">G7066_08160</name>
</gene>
<protein>
    <submittedName>
        <fullName evidence="1">DivIVA domain-containing protein</fullName>
    </submittedName>
</protein>
<reference evidence="1 2" key="1">
    <citation type="submission" date="2020-03" db="EMBL/GenBank/DDBJ databases">
        <title>Leucobacter sp. nov., isolated from beetles.</title>
        <authorList>
            <person name="Hyun D.-W."/>
            <person name="Bae J.-W."/>
        </authorList>
    </citation>
    <scope>NUCLEOTIDE SEQUENCE [LARGE SCALE GENOMIC DNA]</scope>
    <source>
        <strain evidence="1 2">HDW9A</strain>
    </source>
</reference>
<dbReference type="InterPro" id="IPR019933">
    <property type="entry name" value="DivIVA_domain"/>
</dbReference>